<protein>
    <recommendedName>
        <fullName evidence="4">Host cell factor C1 regulator 1</fullName>
    </recommendedName>
</protein>
<evidence type="ECO:0000256" key="1">
    <source>
        <dbReference type="SAM" id="MobiDB-lite"/>
    </source>
</evidence>
<evidence type="ECO:0008006" key="4">
    <source>
        <dbReference type="Google" id="ProtNLM"/>
    </source>
</evidence>
<dbReference type="Proteomes" id="UP001369086">
    <property type="component" value="Unassembled WGS sequence"/>
</dbReference>
<dbReference type="EMBL" id="JAHFZB010000048">
    <property type="protein sequence ID" value="KAK6467742.1"/>
    <property type="molecule type" value="Genomic_DNA"/>
</dbReference>
<comment type="caution">
    <text evidence="2">The sequence shown here is derived from an EMBL/GenBank/DDBJ whole genome shotgun (WGS) entry which is preliminary data.</text>
</comment>
<keyword evidence="3" id="KW-1185">Reference proteome</keyword>
<evidence type="ECO:0000313" key="3">
    <source>
        <dbReference type="Proteomes" id="UP001369086"/>
    </source>
</evidence>
<accession>A0ABR0Y524</accession>
<sequence>MDPRQFMIGTVSSQIPRNSMPPGLIRKSRGGAEGHDPWPVAKAEFPWQQDVPESMPWGDPRGTEFTATERSQWRCGKSKRRIDKLADQGPVCKHLLTEDMMAARFTCLSLDNDHAYACTGFPTAPPQQGESKDTAASATAAAGASSYRTAPPVPRRRNDNERYPVAPSVDRRTREFQHFREIEEKLEMEECELDESGSDVTGDAPLILTVSGGDLRLPPSLPSNLLYSLYPSCSELVLWQPPGFLIPEAIRSLGKKLGQNQQPVVDPETPQSQQTDLTQSLLLQYQHRPARRQQQTSDNDVEMEI</sequence>
<name>A0ABR0Y524_HUSHU</name>
<proteinExistence type="predicted"/>
<feature type="compositionally biased region" description="Low complexity" evidence="1">
    <location>
        <begin position="134"/>
        <end position="150"/>
    </location>
</feature>
<gene>
    <name evidence="2" type="ORF">HHUSO_G34794</name>
</gene>
<evidence type="ECO:0000313" key="2">
    <source>
        <dbReference type="EMBL" id="KAK6467742.1"/>
    </source>
</evidence>
<dbReference type="Pfam" id="PF15226">
    <property type="entry name" value="HPIP"/>
    <property type="match status" value="2"/>
</dbReference>
<feature type="region of interest" description="Disordered" evidence="1">
    <location>
        <begin position="124"/>
        <end position="164"/>
    </location>
</feature>
<reference evidence="2 3" key="1">
    <citation type="submission" date="2021-05" db="EMBL/GenBank/DDBJ databases">
        <authorList>
            <person name="Zahm M."/>
            <person name="Klopp C."/>
            <person name="Cabau C."/>
            <person name="Kuhl H."/>
            <person name="Suciu R."/>
            <person name="Ciorpac M."/>
            <person name="Holostenco D."/>
            <person name="Gessner J."/>
            <person name="Wuertz S."/>
            <person name="Hohne C."/>
            <person name="Stock M."/>
            <person name="Gislard M."/>
            <person name="Lluch J."/>
            <person name="Milhes M."/>
            <person name="Lampietro C."/>
            <person name="Lopez Roques C."/>
            <person name="Donnadieu C."/>
            <person name="Du K."/>
            <person name="Schartl M."/>
            <person name="Guiguen Y."/>
        </authorList>
    </citation>
    <scope>NUCLEOTIDE SEQUENCE [LARGE SCALE GENOMIC DNA]</scope>
    <source>
        <strain evidence="2">Hh-F2</strain>
        <tissue evidence="2">Blood</tissue>
    </source>
</reference>
<dbReference type="InterPro" id="IPR029195">
    <property type="entry name" value="HCFC1R1"/>
</dbReference>
<organism evidence="2 3">
    <name type="scientific">Huso huso</name>
    <name type="common">Beluga</name>
    <name type="synonym">Acipenser huso</name>
    <dbReference type="NCBI Taxonomy" id="61971"/>
    <lineage>
        <taxon>Eukaryota</taxon>
        <taxon>Metazoa</taxon>
        <taxon>Chordata</taxon>
        <taxon>Craniata</taxon>
        <taxon>Vertebrata</taxon>
        <taxon>Euteleostomi</taxon>
        <taxon>Actinopterygii</taxon>
        <taxon>Chondrostei</taxon>
        <taxon>Acipenseriformes</taxon>
        <taxon>Acipenseridae</taxon>
        <taxon>Huso</taxon>
    </lineage>
</organism>